<dbReference type="SUPFAM" id="SSF55729">
    <property type="entry name" value="Acyl-CoA N-acyltransferases (Nat)"/>
    <property type="match status" value="1"/>
</dbReference>
<evidence type="ECO:0000313" key="1">
    <source>
        <dbReference type="EMBL" id="MBP0902484.1"/>
    </source>
</evidence>
<dbReference type="EMBL" id="JAGJCB010000001">
    <property type="protein sequence ID" value="MBP0902484.1"/>
    <property type="molecule type" value="Genomic_DNA"/>
</dbReference>
<sequence>MIKVIENKNEWNNYLLKMDSYDFYHTYEYHNALKSENDSPILITYNEEDVEIAIPFLKRKINNSEHFDLTSVHGYVGPVSLKVDNKFNTSRFSNKLLEFLKKEQIVSVFSKMNPYIKTQEKILSGLFDIQTIGELIFFDQEMDNENQILSYKRNTKQRIAQLKNKCTIQEVIIEKDLQHFIDLYHDSMKRLNADKKFFFDENYFKTLSESKLFNTKLLIAINNSNKDIMAGVFCTNTKEIAHIELAFTNELYFKPSPVRILFDKCRELYKNNTIKYLNLGGGSGGRTGSLMSFKASFTQNYVDWKVCKLIVLPEIYNSLITNEQKKDDSGYFPKYRLELSN</sequence>
<protein>
    <recommendedName>
        <fullName evidence="3">Acetyltransferase (GNAT) family protein</fullName>
    </recommendedName>
</protein>
<name>A0ABS4BPG2_9FLAO</name>
<comment type="caution">
    <text evidence="1">The sequence shown here is derived from an EMBL/GenBank/DDBJ whole genome shotgun (WGS) entry which is preliminary data.</text>
</comment>
<proteinExistence type="predicted"/>
<reference evidence="1 2" key="1">
    <citation type="submission" date="2021-04" db="EMBL/GenBank/DDBJ databases">
        <title>Mariniflexile gromovii gen. nov., sp. nov., a gliding bacterium isolated from the sea urchin Strongylocentrotus intermedius.</title>
        <authorList>
            <person name="Ko S."/>
            <person name="Le V."/>
            <person name="Ahn C.-Y."/>
            <person name="Oh H.-M."/>
        </authorList>
    </citation>
    <scope>NUCLEOTIDE SEQUENCE [LARGE SCALE GENOMIC DNA]</scope>
    <source>
        <strain evidence="1 2">KCTC 12570</strain>
    </source>
</reference>
<dbReference type="Gene3D" id="3.40.630.30">
    <property type="match status" value="1"/>
</dbReference>
<evidence type="ECO:0008006" key="3">
    <source>
        <dbReference type="Google" id="ProtNLM"/>
    </source>
</evidence>
<keyword evidence="2" id="KW-1185">Reference proteome</keyword>
<accession>A0ABS4BPG2</accession>
<evidence type="ECO:0000313" key="2">
    <source>
        <dbReference type="Proteomes" id="UP000670776"/>
    </source>
</evidence>
<dbReference type="InterPro" id="IPR016181">
    <property type="entry name" value="Acyl_CoA_acyltransferase"/>
</dbReference>
<organism evidence="1 2">
    <name type="scientific">Mariniflexile gromovii</name>
    <dbReference type="NCBI Taxonomy" id="362523"/>
    <lineage>
        <taxon>Bacteria</taxon>
        <taxon>Pseudomonadati</taxon>
        <taxon>Bacteroidota</taxon>
        <taxon>Flavobacteriia</taxon>
        <taxon>Flavobacteriales</taxon>
        <taxon>Flavobacteriaceae</taxon>
        <taxon>Mariniflexile</taxon>
    </lineage>
</organism>
<gene>
    <name evidence="1" type="ORF">J8H85_01475</name>
</gene>
<dbReference type="Proteomes" id="UP000670776">
    <property type="component" value="Unassembled WGS sequence"/>
</dbReference>
<dbReference type="RefSeq" id="WP_209651941.1">
    <property type="nucleotide sequence ID" value="NZ_JAGJCB010000001.1"/>
</dbReference>